<name>A0AAV2GZU4_LYMST</name>
<accession>A0AAV2GZU4</accession>
<gene>
    <name evidence="1" type="ORF">GSLYS_00001045001</name>
</gene>
<dbReference type="EMBL" id="CAXITT010000010">
    <property type="protein sequence ID" value="CAL1526868.1"/>
    <property type="molecule type" value="Genomic_DNA"/>
</dbReference>
<dbReference type="AlphaFoldDB" id="A0AAV2GZU4"/>
<comment type="caution">
    <text evidence="1">The sequence shown here is derived from an EMBL/GenBank/DDBJ whole genome shotgun (WGS) entry which is preliminary data.</text>
</comment>
<reference evidence="1 2" key="1">
    <citation type="submission" date="2024-04" db="EMBL/GenBank/DDBJ databases">
        <authorList>
            <consortium name="Genoscope - CEA"/>
            <person name="William W."/>
        </authorList>
    </citation>
    <scope>NUCLEOTIDE SEQUENCE [LARGE SCALE GENOMIC DNA]</scope>
</reference>
<protein>
    <submittedName>
        <fullName evidence="1">Uncharacterized protein</fullName>
    </submittedName>
</protein>
<dbReference type="Proteomes" id="UP001497497">
    <property type="component" value="Unassembled WGS sequence"/>
</dbReference>
<evidence type="ECO:0000313" key="2">
    <source>
        <dbReference type="Proteomes" id="UP001497497"/>
    </source>
</evidence>
<feature type="non-terminal residue" evidence="1">
    <location>
        <position position="143"/>
    </location>
</feature>
<sequence>MSFDGSVGNDSALHVVAVIKGLLVSCDKEALCSGNFPLLLEVFPRILHLCQGPAEHHYLAFQIFALWYQKLTQMSTTKWNAVKSQYLSRWSLKTQDFCSSPLNSINFILLDGECSSNIVNEGALMSKNCPVLHSTLSCIWLNW</sequence>
<proteinExistence type="predicted"/>
<organism evidence="1 2">
    <name type="scientific">Lymnaea stagnalis</name>
    <name type="common">Great pond snail</name>
    <name type="synonym">Helix stagnalis</name>
    <dbReference type="NCBI Taxonomy" id="6523"/>
    <lineage>
        <taxon>Eukaryota</taxon>
        <taxon>Metazoa</taxon>
        <taxon>Spiralia</taxon>
        <taxon>Lophotrochozoa</taxon>
        <taxon>Mollusca</taxon>
        <taxon>Gastropoda</taxon>
        <taxon>Heterobranchia</taxon>
        <taxon>Euthyneura</taxon>
        <taxon>Panpulmonata</taxon>
        <taxon>Hygrophila</taxon>
        <taxon>Lymnaeoidea</taxon>
        <taxon>Lymnaeidae</taxon>
        <taxon>Lymnaea</taxon>
    </lineage>
</organism>
<keyword evidence="2" id="KW-1185">Reference proteome</keyword>
<evidence type="ECO:0000313" key="1">
    <source>
        <dbReference type="EMBL" id="CAL1526868.1"/>
    </source>
</evidence>